<dbReference type="PANTHER" id="PTHR43019">
    <property type="entry name" value="SERINE ENDOPROTEASE DEGS"/>
    <property type="match status" value="1"/>
</dbReference>
<feature type="region of interest" description="Disordered" evidence="1">
    <location>
        <begin position="452"/>
        <end position="491"/>
    </location>
</feature>
<keyword evidence="2" id="KW-0472">Membrane</keyword>
<reference evidence="5" key="1">
    <citation type="submission" date="2018-12" db="EMBL/GenBank/DDBJ databases">
        <title>Tengunoibacter tsumagoiensis gen. nov., sp. nov., Dictyobacter kobayashii sp. nov., D. alpinus sp. nov., and D. joshuensis sp. nov. and description of Dictyobacteraceae fam. nov. within the order Ktedonobacterales isolated from Tengu-no-mugimeshi.</title>
        <authorList>
            <person name="Wang C.M."/>
            <person name="Zheng Y."/>
            <person name="Sakai Y."/>
            <person name="Toyoda A."/>
            <person name="Minakuchi Y."/>
            <person name="Abe K."/>
            <person name="Yokota A."/>
            <person name="Yabe S."/>
        </authorList>
    </citation>
    <scope>NUCLEOTIDE SEQUENCE [LARGE SCALE GENOMIC DNA]</scope>
    <source>
        <strain evidence="5">Uno3</strain>
    </source>
</reference>
<dbReference type="SUPFAM" id="SSF50494">
    <property type="entry name" value="Trypsin-like serine proteases"/>
    <property type="match status" value="1"/>
</dbReference>
<comment type="caution">
    <text evidence="4">The sequence shown here is derived from an EMBL/GenBank/DDBJ whole genome shotgun (WGS) entry which is preliminary data.</text>
</comment>
<dbReference type="PANTHER" id="PTHR43019:SF23">
    <property type="entry name" value="PROTEASE DO-LIKE 5, CHLOROPLASTIC"/>
    <property type="match status" value="1"/>
</dbReference>
<keyword evidence="2" id="KW-0812">Transmembrane</keyword>
<dbReference type="InterPro" id="IPR043504">
    <property type="entry name" value="Peptidase_S1_PA_chymotrypsin"/>
</dbReference>
<gene>
    <name evidence="4" type="ORF">KTT_05430</name>
</gene>
<keyword evidence="5" id="KW-1185">Reference proteome</keyword>
<keyword evidence="2" id="KW-1133">Transmembrane helix</keyword>
<feature type="compositionally biased region" description="Low complexity" evidence="1">
    <location>
        <begin position="474"/>
        <end position="487"/>
    </location>
</feature>
<name>A0A401ZVD2_9CHLR</name>
<protein>
    <recommendedName>
        <fullName evidence="6">Trypsin-like serine protease</fullName>
    </recommendedName>
</protein>
<evidence type="ECO:0000256" key="1">
    <source>
        <dbReference type="SAM" id="MobiDB-lite"/>
    </source>
</evidence>
<dbReference type="EMBL" id="BIFR01000001">
    <property type="protein sequence ID" value="GCE10684.1"/>
    <property type="molecule type" value="Genomic_DNA"/>
</dbReference>
<evidence type="ECO:0008006" key="6">
    <source>
        <dbReference type="Google" id="ProtNLM"/>
    </source>
</evidence>
<feature type="signal peptide" evidence="3">
    <location>
        <begin position="1"/>
        <end position="28"/>
    </location>
</feature>
<proteinExistence type="predicted"/>
<evidence type="ECO:0000313" key="4">
    <source>
        <dbReference type="EMBL" id="GCE10684.1"/>
    </source>
</evidence>
<organism evidence="4 5">
    <name type="scientific">Tengunoibacter tsumagoiensis</name>
    <dbReference type="NCBI Taxonomy" id="2014871"/>
    <lineage>
        <taxon>Bacteria</taxon>
        <taxon>Bacillati</taxon>
        <taxon>Chloroflexota</taxon>
        <taxon>Ktedonobacteria</taxon>
        <taxon>Ktedonobacterales</taxon>
        <taxon>Dictyobacteraceae</taxon>
        <taxon>Tengunoibacter</taxon>
    </lineage>
</organism>
<dbReference type="Proteomes" id="UP000287352">
    <property type="component" value="Unassembled WGS sequence"/>
</dbReference>
<keyword evidence="3" id="KW-0732">Signal</keyword>
<evidence type="ECO:0000256" key="2">
    <source>
        <dbReference type="SAM" id="Phobius"/>
    </source>
</evidence>
<sequence>MYVRKTGLLLLGLGLLCLFFSSSQPVFADTMPGGNVADPAVRAVDLAQPAVVRIITAIPAHLKVHFPPTTDVTFPTTSGASYQLQSYGTGTFITSQGDILTADHVVHPQSDKSLDATVAQAAAQDIATYMNQNGKAGNSQITSDQVIQQINSGELQTSVSYDTTSSTVLLSTGYTGPLTAPDLKSLPAGVALQVDKIEKESPPDQEDIAIIHVPMKDAPSVVLGDSSRVNVQDSLTIIGFPGNADINARPTDLLTSSVNQIYVSSLKSSQNGAPLIQVGGNVEKGDSGGPALDKAGNIVGIVSFASSQSGAPGATNYLQASNSARDMVASLNLDTTPGTFQKSWTQAFTAYADTTSGHWDQAKRDFQQLASNYPLFKGMQSYQSYAQTQSQVGGSTGSTLLPTPTSTPTASRPSHTQPTSTTALVLTIGSLILVGLLMIGLLFAIIKVKGKGRTGKSPKTQGSDHQNHQPAPTPVTSAPAPTTPQVPKRTQETLSLKVWPCGHMNRSNARFCSICGEPAPS</sequence>
<feature type="region of interest" description="Disordered" evidence="1">
    <location>
        <begin position="387"/>
        <end position="420"/>
    </location>
</feature>
<feature type="compositionally biased region" description="Polar residues" evidence="1">
    <location>
        <begin position="410"/>
        <end position="420"/>
    </location>
</feature>
<dbReference type="OrthoDB" id="142135at2"/>
<dbReference type="AlphaFoldDB" id="A0A401ZVD2"/>
<feature type="transmembrane region" description="Helical" evidence="2">
    <location>
        <begin position="423"/>
        <end position="446"/>
    </location>
</feature>
<dbReference type="RefSeq" id="WP_126578268.1">
    <property type="nucleotide sequence ID" value="NZ_BIFR01000001.1"/>
</dbReference>
<dbReference type="InterPro" id="IPR009003">
    <property type="entry name" value="Peptidase_S1_PA"/>
</dbReference>
<dbReference type="Gene3D" id="2.40.10.10">
    <property type="entry name" value="Trypsin-like serine proteases"/>
    <property type="match status" value="1"/>
</dbReference>
<dbReference type="Gene3D" id="2.40.10.120">
    <property type="match status" value="1"/>
</dbReference>
<feature type="chain" id="PRO_5019010213" description="Trypsin-like serine protease" evidence="3">
    <location>
        <begin position="29"/>
        <end position="521"/>
    </location>
</feature>
<feature type="compositionally biased region" description="Low complexity" evidence="1">
    <location>
        <begin position="387"/>
        <end position="409"/>
    </location>
</feature>
<dbReference type="Pfam" id="PF13365">
    <property type="entry name" value="Trypsin_2"/>
    <property type="match status" value="1"/>
</dbReference>
<evidence type="ECO:0000313" key="5">
    <source>
        <dbReference type="Proteomes" id="UP000287352"/>
    </source>
</evidence>
<evidence type="ECO:0000256" key="3">
    <source>
        <dbReference type="SAM" id="SignalP"/>
    </source>
</evidence>
<accession>A0A401ZVD2</accession>